<evidence type="ECO:0000313" key="2">
    <source>
        <dbReference type="EMBL" id="CXI34007.1"/>
    </source>
</evidence>
<dbReference type="OrthoDB" id="378200at2759"/>
<evidence type="ECO:0000313" key="3">
    <source>
        <dbReference type="EMBL" id="SCM21332.1"/>
    </source>
</evidence>
<gene>
    <name evidence="2" type="ORF">PBK173_000165700</name>
    <name evidence="4" type="ORF">PBNK65E_000158700</name>
    <name evidence="3" type="ORF">PBNK65NY_000157900</name>
    <name evidence="6" type="ORF">PBSP11A_000157900</name>
    <name evidence="5" type="ORF">PBSP11RLL_000158000</name>
</gene>
<protein>
    <submittedName>
        <fullName evidence="2">Uncharacterized protein</fullName>
    </submittedName>
</protein>
<dbReference type="EMBL" id="LT608144">
    <property type="protein sequence ID" value="SCM21332.1"/>
    <property type="molecule type" value="Genomic_DNA"/>
</dbReference>
<dbReference type="EMBL" id="LT160028">
    <property type="protein sequence ID" value="CXI34007.1"/>
    <property type="molecule type" value="Genomic_DNA"/>
</dbReference>
<evidence type="ECO:0000313" key="8">
    <source>
        <dbReference type="Proteomes" id="UP000219860"/>
    </source>
</evidence>
<feature type="compositionally biased region" description="Basic and acidic residues" evidence="1">
    <location>
        <begin position="76"/>
        <end position="101"/>
    </location>
</feature>
<evidence type="ECO:0000256" key="1">
    <source>
        <dbReference type="SAM" id="MobiDB-lite"/>
    </source>
</evidence>
<dbReference type="Proteomes" id="UP000069549">
    <property type="component" value="Chromosome 8"/>
</dbReference>
<dbReference type="Proteomes" id="UP000516480">
    <property type="component" value="Chromosome 8"/>
</dbReference>
<evidence type="ECO:0000313" key="5">
    <source>
        <dbReference type="EMBL" id="SCO59764.1"/>
    </source>
</evidence>
<reference evidence="2 7" key="1">
    <citation type="submission" date="2016-02" db="EMBL/GenBank/DDBJ databases">
        <authorList>
            <consortium name="Pathogen Informatics"/>
        </authorList>
    </citation>
    <scope>NUCLEOTIDE SEQUENCE [LARGE SCALE GENOMIC DNA]</scope>
    <source>
        <strain evidence="2 7">K173</strain>
        <strain evidence="3 11">NK65 ny</strain>
        <strain evidence="4 10">NK65e</strain>
        <strain evidence="6 8">SP11 Antwerpcl1</strain>
        <strain evidence="5 9">SP11 RLL</strain>
    </source>
</reference>
<dbReference type="OMA" id="NNFPPIE"/>
<organism evidence="2 7">
    <name type="scientific">Plasmodium berghei</name>
    <dbReference type="NCBI Taxonomy" id="5821"/>
    <lineage>
        <taxon>Eukaryota</taxon>
        <taxon>Sar</taxon>
        <taxon>Alveolata</taxon>
        <taxon>Apicomplexa</taxon>
        <taxon>Aconoidasida</taxon>
        <taxon>Haemosporida</taxon>
        <taxon>Plasmodiidae</taxon>
        <taxon>Plasmodium</taxon>
        <taxon>Plasmodium (Vinckeia)</taxon>
    </lineage>
</organism>
<feature type="region of interest" description="Disordered" evidence="1">
    <location>
        <begin position="62"/>
        <end position="101"/>
    </location>
</feature>
<evidence type="ECO:0000313" key="6">
    <source>
        <dbReference type="EMBL" id="SCO61011.1"/>
    </source>
</evidence>
<evidence type="ECO:0000313" key="4">
    <source>
        <dbReference type="EMBL" id="SCN24602.1"/>
    </source>
</evidence>
<proteinExistence type="predicted"/>
<feature type="compositionally biased region" description="Basic and acidic residues" evidence="1">
    <location>
        <begin position="157"/>
        <end position="166"/>
    </location>
</feature>
<name>A0A0Y9W647_PLABE</name>
<dbReference type="EMBL" id="LT608256">
    <property type="protein sequence ID" value="SCO61011.1"/>
    <property type="molecule type" value="Genomic_DNA"/>
</dbReference>
<feature type="region of interest" description="Disordered" evidence="1">
    <location>
        <begin position="139"/>
        <end position="167"/>
    </location>
</feature>
<evidence type="ECO:0000313" key="11">
    <source>
        <dbReference type="Proteomes" id="UP000516480"/>
    </source>
</evidence>
<accession>A0A0Y9W647</accession>
<dbReference type="EMBL" id="LT614634">
    <property type="protein sequence ID" value="SCN24602.1"/>
    <property type="molecule type" value="Genomic_DNA"/>
</dbReference>
<dbReference type="Proteomes" id="UP000220214">
    <property type="component" value="Chromosome 8"/>
</dbReference>
<evidence type="ECO:0000313" key="7">
    <source>
        <dbReference type="Proteomes" id="UP000069549"/>
    </source>
</evidence>
<evidence type="ECO:0000313" key="10">
    <source>
        <dbReference type="Proteomes" id="UP000220214"/>
    </source>
</evidence>
<evidence type="ECO:0000313" key="9">
    <source>
        <dbReference type="Proteomes" id="UP000219974"/>
    </source>
</evidence>
<dbReference type="EMBL" id="LT608272">
    <property type="protein sequence ID" value="SCO59764.1"/>
    <property type="molecule type" value="Genomic_DNA"/>
</dbReference>
<sequence length="220" mass="25742">MLNLTSLLIKKKPNAVDEINSADKANKENGENNIIDNNDSVKIKLINMKDYKTKKLLDERKNVKAWAPSTNNKKSNKSEKKKEKQKDKLTDENKKNDEKKEPAKKIFVPSIIKQKAVVKKENEKEELFPNLLQAKKTAKIEKEEKKNAPQKKKKKEKASNKTKEEENQFPPIEEIKKINFNIFDVVDIKNEYERIVRDIDKVALKYKNKKKFDNTMILCN</sequence>
<dbReference type="Proteomes" id="UP000219974">
    <property type="component" value="Chromosome 8"/>
</dbReference>
<dbReference type="VEuPathDB" id="PlasmoDB:PBANKA_0822800"/>
<dbReference type="Proteomes" id="UP000219860">
    <property type="component" value="Chromosome 8"/>
</dbReference>
<dbReference type="AlphaFoldDB" id="A0A0Y9W647"/>